<evidence type="ECO:0000313" key="19">
    <source>
        <dbReference type="Proteomes" id="UP000033106"/>
    </source>
</evidence>
<reference evidence="20" key="3">
    <citation type="submission" date="2016-04" db="EMBL/GenBank/DDBJ databases">
        <authorList>
            <person name="Shah S.A."/>
            <person name="Garrett R.A."/>
        </authorList>
    </citation>
    <scope>NUCLEOTIDE SEQUENCE [LARGE SCALE GENOMIC DNA]</scope>
    <source>
        <strain evidence="20">ATCC 35091 / DSM 1616 / JCM 8930 / NBRC 15331 / P1</strain>
    </source>
</reference>
<dbReference type="InterPro" id="IPR029056">
    <property type="entry name" value="Ribokinase-like"/>
</dbReference>
<evidence type="ECO:0000313" key="17">
    <source>
        <dbReference type="Proteomes" id="UP000033057"/>
    </source>
</evidence>
<dbReference type="EMBL" id="CP033238">
    <property type="protein sequence ID" value="AZF75053.1"/>
    <property type="molecule type" value="Genomic_DNA"/>
</dbReference>
<comment type="similarity">
    <text evidence="1">Belongs to the carbohydrate kinase PfkB family.</text>
</comment>
<dbReference type="Proteomes" id="UP000278715">
    <property type="component" value="Chromosome"/>
</dbReference>
<evidence type="ECO:0000313" key="12">
    <source>
        <dbReference type="EMBL" id="AZF77661.1"/>
    </source>
</evidence>
<accession>A0A0E3GSU5</accession>
<dbReference type="OrthoDB" id="26949at2157"/>
<dbReference type="InterPro" id="IPR002139">
    <property type="entry name" value="Ribo/fructo_kinase"/>
</dbReference>
<dbReference type="PROSITE" id="PS00583">
    <property type="entry name" value="PFKB_KINASES_1"/>
    <property type="match status" value="1"/>
</dbReference>
<evidence type="ECO:0000313" key="14">
    <source>
        <dbReference type="EMBL" id="AZF82877.1"/>
    </source>
</evidence>
<reference evidence="17 18" key="1">
    <citation type="journal article" date="2015" name="Genome Announc.">
        <title>Complete Genome Sequence of Sulfolobus solfataricus Strain 98/2 and Evolved Derivatives.</title>
        <authorList>
            <person name="McCarthy S."/>
            <person name="Gradnigo J."/>
            <person name="Johnson T."/>
            <person name="Payne S."/>
            <person name="Lipzen A."/>
            <person name="Martin J."/>
            <person name="Schackwitz W."/>
            <person name="Moriyama E."/>
            <person name="Blum P."/>
        </authorList>
    </citation>
    <scope>NUCLEOTIDE SEQUENCE [LARGE SCALE GENOMIC DNA]</scope>
    <source>
        <strain evidence="17">98/2 SULC</strain>
        <strain evidence="5">SARC-B</strain>
        <strain evidence="6">SARC-C</strain>
        <strain evidence="7 19">SULA</strain>
        <strain evidence="18">SULB</strain>
    </source>
</reference>
<dbReference type="PANTHER" id="PTHR10584">
    <property type="entry name" value="SUGAR KINASE"/>
    <property type="match status" value="1"/>
</dbReference>
<evidence type="ECO:0000313" key="13">
    <source>
        <dbReference type="EMBL" id="AZF80269.1"/>
    </source>
</evidence>
<keyword evidence="2" id="KW-0808">Transferase</keyword>
<dbReference type="InterPro" id="IPR002173">
    <property type="entry name" value="Carboh/pur_kinase_PfkB_CS"/>
</dbReference>
<evidence type="ECO:0000256" key="3">
    <source>
        <dbReference type="ARBA" id="ARBA00022777"/>
    </source>
</evidence>
<evidence type="ECO:0000313" key="26">
    <source>
        <dbReference type="Proteomes" id="UP000278715"/>
    </source>
</evidence>
<evidence type="ECO:0000256" key="1">
    <source>
        <dbReference type="ARBA" id="ARBA00010688"/>
    </source>
</evidence>
<reference evidence="5" key="5">
    <citation type="submission" date="2018-10" db="EMBL/GenBank/DDBJ databases">
        <authorList>
            <person name="McCarthy S."/>
            <person name="Gradnigo J."/>
            <person name="Johnson T."/>
            <person name="Payne S."/>
            <person name="Lipzen A."/>
            <person name="Schackwitz W."/>
            <person name="Martin J."/>
            <person name="Moriyama E."/>
            <person name="Blum P."/>
        </authorList>
    </citation>
    <scope>NUCLEOTIDE SEQUENCE</scope>
    <source>
        <strain evidence="5">SARC-B</strain>
        <strain evidence="6">SARC-C</strain>
        <strain evidence="7">SULA</strain>
    </source>
</reference>
<gene>
    <name evidence="15" type="ORF">HFC64_07565</name>
    <name evidence="16" type="ORF">SSOP1_2571</name>
    <name evidence="7" type="ORF">SULA_0243</name>
    <name evidence="5" type="ORF">SULB_0244</name>
    <name evidence="6" type="ORF">SULC_0243</name>
    <name evidence="8" type="ORF">SULG_01235</name>
    <name evidence="9" type="ORF">SULH_01235</name>
    <name evidence="10" type="ORF">SULI_01235</name>
    <name evidence="11" type="ORF">SULM_01235</name>
    <name evidence="12" type="ORF">SULN_01235</name>
    <name evidence="13" type="ORF">SULO_01245</name>
    <name evidence="14" type="ORF">SULZ_01255</name>
</gene>
<evidence type="ECO:0000313" key="16">
    <source>
        <dbReference type="EMBL" id="SAI86125.1"/>
    </source>
</evidence>
<dbReference type="InterPro" id="IPR011611">
    <property type="entry name" value="PfkB_dom"/>
</dbReference>
<dbReference type="EMBL" id="CP011056">
    <property type="protein sequence ID" value="AKA75381.1"/>
    <property type="molecule type" value="Genomic_DNA"/>
</dbReference>
<dbReference type="Proteomes" id="UP000273443">
    <property type="component" value="Chromosome"/>
</dbReference>
<evidence type="ECO:0000313" key="8">
    <source>
        <dbReference type="EMBL" id="AZF67194.1"/>
    </source>
</evidence>
<evidence type="ECO:0000313" key="27">
    <source>
        <dbReference type="Proteomes" id="UP000282269"/>
    </source>
</evidence>
<dbReference type="Pfam" id="PF00294">
    <property type="entry name" value="PfkB"/>
    <property type="match status" value="1"/>
</dbReference>
<evidence type="ECO:0000313" key="9">
    <source>
        <dbReference type="EMBL" id="AZF69814.1"/>
    </source>
</evidence>
<dbReference type="PRINTS" id="PR00990">
    <property type="entry name" value="RIBOKINASE"/>
</dbReference>
<evidence type="ECO:0000313" key="25">
    <source>
        <dbReference type="Proteomes" id="UP000275843"/>
    </source>
</evidence>
<organism evidence="5 18">
    <name type="scientific">Saccharolobus solfataricus</name>
    <name type="common">Sulfolobus solfataricus</name>
    <dbReference type="NCBI Taxonomy" id="2287"/>
    <lineage>
        <taxon>Archaea</taxon>
        <taxon>Thermoproteota</taxon>
        <taxon>Thermoprotei</taxon>
        <taxon>Sulfolobales</taxon>
        <taxon>Sulfolobaceae</taxon>
        <taxon>Saccharolobus</taxon>
    </lineage>
</organism>
<dbReference type="EMBL" id="CP033236">
    <property type="protein sequence ID" value="AZF69814.1"/>
    <property type="molecule type" value="Genomic_DNA"/>
</dbReference>
<keyword evidence="3 5" id="KW-0418">Kinase</keyword>
<dbReference type="EMBL" id="CP011057">
    <property type="protein sequence ID" value="AKA78072.1"/>
    <property type="molecule type" value="Genomic_DNA"/>
</dbReference>
<dbReference type="EMBL" id="CP033240">
    <property type="protein sequence ID" value="AZF80269.1"/>
    <property type="molecule type" value="Genomic_DNA"/>
</dbReference>
<dbReference type="GO" id="GO:0006796">
    <property type="term" value="P:phosphate-containing compound metabolic process"/>
    <property type="evidence" value="ECO:0007669"/>
    <property type="project" value="UniProtKB-ARBA"/>
</dbReference>
<sequence length="283" mass="31166">MIHLAVGRFNIDIIVKLDSIPPIDSSHMTDVLEIMPGGAATNYAVAVTKLGHSAKLLAKVGKSEVVRSLMEKVVELGVGLEYVEELNEKPSATLIFLRNDGTLSMVRRLGASILLTREDVKRRFGLFDVIHFASVSPNVVVRDPYAKLVSYDPGPQAKNIESVDVDILYVNEKEYEMIEDKNIRARFIVIKMGKKGAKIITETEECSVEPIQVEKIVDTTGAGDTFDAAFNVTYSEDKDIVKSLQVASVASGLKVSRIGGISSPTLEEVREYLRKKKPNVICK</sequence>
<dbReference type="EMBL" id="CP033241">
    <property type="protein sequence ID" value="AZF82877.1"/>
    <property type="molecule type" value="Genomic_DNA"/>
</dbReference>
<dbReference type="EMBL" id="LT549890">
    <property type="protein sequence ID" value="SAI86125.1"/>
    <property type="molecule type" value="Genomic_DNA"/>
</dbReference>
<dbReference type="EMBL" id="CP033239">
    <property type="protein sequence ID" value="AZF77661.1"/>
    <property type="molecule type" value="Genomic_DNA"/>
</dbReference>
<dbReference type="FunFam" id="3.40.1190.20:FF:000115">
    <property type="entry name" value="PfkB domain protein"/>
    <property type="match status" value="1"/>
</dbReference>
<dbReference type="Proteomes" id="UP000275843">
    <property type="component" value="Chromosome"/>
</dbReference>
<reference evidence="16" key="2">
    <citation type="submission" date="2016-04" db="EMBL/GenBank/DDBJ databases">
        <authorList>
            <person name="Evans L.H."/>
            <person name="Alamgir A."/>
            <person name="Owens N."/>
            <person name="Weber N.D."/>
            <person name="Virtaneva K."/>
            <person name="Barbian K."/>
            <person name="Babar A."/>
            <person name="Rosenke K."/>
        </authorList>
    </citation>
    <scope>NUCLEOTIDE SEQUENCE</scope>
    <source>
        <strain evidence="16">P1</strain>
    </source>
</reference>
<evidence type="ECO:0000313" key="28">
    <source>
        <dbReference type="Proteomes" id="UP000594632"/>
    </source>
</evidence>
<dbReference type="Proteomes" id="UP000273194">
    <property type="component" value="Chromosome"/>
</dbReference>
<dbReference type="Proteomes" id="UP000594632">
    <property type="component" value="Chromosome"/>
</dbReference>
<evidence type="ECO:0000313" key="6">
    <source>
        <dbReference type="EMBL" id="AKA75381.1"/>
    </source>
</evidence>
<dbReference type="EMBL" id="CP011055">
    <property type="protein sequence ID" value="AKA72681.1"/>
    <property type="molecule type" value="Genomic_DNA"/>
</dbReference>
<evidence type="ECO:0000313" key="22">
    <source>
        <dbReference type="Proteomes" id="UP000269431"/>
    </source>
</evidence>
<evidence type="ECO:0000313" key="11">
    <source>
        <dbReference type="EMBL" id="AZF75053.1"/>
    </source>
</evidence>
<evidence type="ECO:0000313" key="10">
    <source>
        <dbReference type="EMBL" id="AZF72434.1"/>
    </source>
</evidence>
<evidence type="ECO:0000313" key="21">
    <source>
        <dbReference type="Proteomes" id="UP000267993"/>
    </source>
</evidence>
<dbReference type="GeneID" id="44128167"/>
<evidence type="ECO:0000256" key="2">
    <source>
        <dbReference type="ARBA" id="ARBA00022679"/>
    </source>
</evidence>
<dbReference type="KEGG" id="ssol:SULB_0244"/>
<evidence type="ECO:0000313" key="7">
    <source>
        <dbReference type="EMBL" id="AKA78072.1"/>
    </source>
</evidence>
<dbReference type="Proteomes" id="UP000267993">
    <property type="component" value="Chromosome"/>
</dbReference>
<feature type="domain" description="Carbohydrate kinase PfkB" evidence="4">
    <location>
        <begin position="5"/>
        <end position="263"/>
    </location>
</feature>
<dbReference type="GO" id="GO:0016301">
    <property type="term" value="F:kinase activity"/>
    <property type="evidence" value="ECO:0007669"/>
    <property type="project" value="UniProtKB-KW"/>
</dbReference>
<evidence type="ECO:0000313" key="5">
    <source>
        <dbReference type="EMBL" id="AKA72681.1"/>
    </source>
</evidence>
<dbReference type="OMA" id="EPENWIL"/>
<protein>
    <submittedName>
        <fullName evidence="5">Carbohydrate kinase family protein</fullName>
    </submittedName>
    <submittedName>
        <fullName evidence="16">Sugar kinase</fullName>
    </submittedName>
</protein>
<dbReference type="EMBL" id="CP050869">
    <property type="protein sequence ID" value="QPG49694.1"/>
    <property type="molecule type" value="Genomic_DNA"/>
</dbReference>
<dbReference type="Proteomes" id="UP000076770">
    <property type="component" value="Chromosome i"/>
</dbReference>
<dbReference type="Proteomes" id="UP000033057">
    <property type="component" value="Chromosome"/>
</dbReference>
<dbReference type="EMBL" id="CP033237">
    <property type="protein sequence ID" value="AZF72434.1"/>
    <property type="molecule type" value="Genomic_DNA"/>
</dbReference>
<dbReference type="Proteomes" id="UP000269431">
    <property type="component" value="Chromosome"/>
</dbReference>
<evidence type="ECO:0000313" key="18">
    <source>
        <dbReference type="Proteomes" id="UP000033085"/>
    </source>
</evidence>
<dbReference type="CDD" id="cd01942">
    <property type="entry name" value="ribokinase_group_A"/>
    <property type="match status" value="1"/>
</dbReference>
<dbReference type="RefSeq" id="WP_009993139.1">
    <property type="nucleotide sequence ID" value="NZ_CP011055.2"/>
</dbReference>
<evidence type="ECO:0000313" key="15">
    <source>
        <dbReference type="EMBL" id="QPG49694.1"/>
    </source>
</evidence>
<dbReference type="Proteomes" id="UP000033106">
    <property type="component" value="Chromosome"/>
</dbReference>
<evidence type="ECO:0000259" key="4">
    <source>
        <dbReference type="Pfam" id="PF00294"/>
    </source>
</evidence>
<dbReference type="PATRIC" id="fig|2287.6.peg.251"/>
<evidence type="ECO:0000313" key="24">
    <source>
        <dbReference type="Proteomes" id="UP000273443"/>
    </source>
</evidence>
<reference evidence="15 28" key="6">
    <citation type="journal article" date="2020" name="Nat. Commun.">
        <title>The structures of two archaeal type IV pili illuminate evolutionary relationships.</title>
        <authorList>
            <person name="Wang F."/>
            <person name="Baquero D.P."/>
            <person name="Su Z."/>
            <person name="Beltran L.C."/>
            <person name="Prangishvili D."/>
            <person name="Krupovic M."/>
            <person name="Egelman E.H."/>
        </authorList>
    </citation>
    <scope>NUCLEOTIDE SEQUENCE [LARGE SCALE GENOMIC DNA]</scope>
    <source>
        <strain evidence="15 28">POZ149</strain>
    </source>
</reference>
<dbReference type="EMBL" id="CP033235">
    <property type="protein sequence ID" value="AZF67194.1"/>
    <property type="molecule type" value="Genomic_DNA"/>
</dbReference>
<dbReference type="Proteomes" id="UP000033085">
    <property type="component" value="Chromosome"/>
</dbReference>
<dbReference type="GeneID" id="1453916"/>
<evidence type="ECO:0000313" key="20">
    <source>
        <dbReference type="Proteomes" id="UP000076770"/>
    </source>
</evidence>
<dbReference type="KEGG" id="ssoa:SULA_0243"/>
<name>A0A0E3GSU5_SACSO</name>
<dbReference type="KEGG" id="ssof:SULC_0243"/>
<dbReference type="AlphaFoldDB" id="A0A0E3GSU5"/>
<reference evidence="21 22" key="4">
    <citation type="journal article" date="2018" name="Proc. Natl. Acad. Sci. U.S.A.">
        <title>Nonmutational mechanism of inheritance in the Archaeon Sulfolobus solfataricus.</title>
        <authorList>
            <person name="Payne S."/>
            <person name="McCarthy S."/>
            <person name="Johnson T."/>
            <person name="North E."/>
            <person name="Blum P."/>
        </authorList>
    </citation>
    <scope>NUCLEOTIDE SEQUENCE [LARGE SCALE GENOMIC DNA]</scope>
    <source>
        <strain evidence="9 21">SARC-H</strain>
        <strain evidence="10 25">SARC-I</strain>
        <strain evidence="12 26">SARC-N</strain>
        <strain evidence="13 27">SARC-O</strain>
        <strain evidence="14 22">SUL120</strain>
        <strain evidence="8 23">SULG</strain>
        <strain evidence="11 24">SULM</strain>
    </source>
</reference>
<dbReference type="PANTHER" id="PTHR10584:SF166">
    <property type="entry name" value="RIBOKINASE"/>
    <property type="match status" value="1"/>
</dbReference>
<evidence type="ECO:0000313" key="23">
    <source>
        <dbReference type="Proteomes" id="UP000273194"/>
    </source>
</evidence>
<dbReference type="SUPFAM" id="SSF53613">
    <property type="entry name" value="Ribokinase-like"/>
    <property type="match status" value="1"/>
</dbReference>
<proteinExistence type="inferred from homology"/>
<dbReference type="Gene3D" id="3.40.1190.20">
    <property type="match status" value="1"/>
</dbReference>
<dbReference type="Proteomes" id="UP000282269">
    <property type="component" value="Chromosome"/>
</dbReference>